<proteinExistence type="predicted"/>
<accession>A0ABW1X0Q5</accession>
<evidence type="ECO:0000313" key="5">
    <source>
        <dbReference type="Proteomes" id="UP001596266"/>
    </source>
</evidence>
<comment type="caution">
    <text evidence="4">The sequence shown here is derived from an EMBL/GenBank/DDBJ whole genome shotgun (WGS) entry which is preliminary data.</text>
</comment>
<feature type="domain" description="Peptidase S9 prolyl oligopeptidase catalytic" evidence="3">
    <location>
        <begin position="277"/>
        <end position="352"/>
    </location>
</feature>
<reference evidence="5" key="1">
    <citation type="journal article" date="2019" name="Int. J. Syst. Evol. Microbiol.">
        <title>The Global Catalogue of Microorganisms (GCM) 10K type strain sequencing project: providing services to taxonomists for standard genome sequencing and annotation.</title>
        <authorList>
            <consortium name="The Broad Institute Genomics Platform"/>
            <consortium name="The Broad Institute Genome Sequencing Center for Infectious Disease"/>
            <person name="Wu L."/>
            <person name="Ma J."/>
        </authorList>
    </citation>
    <scope>NUCLEOTIDE SEQUENCE [LARGE SCALE GENOMIC DNA]</scope>
    <source>
        <strain evidence="5">CGMCC 1.15277</strain>
    </source>
</reference>
<dbReference type="SUPFAM" id="SSF53474">
    <property type="entry name" value="alpha/beta-Hydrolases"/>
    <property type="match status" value="1"/>
</dbReference>
<dbReference type="PANTHER" id="PTHR43037">
    <property type="entry name" value="UNNAMED PRODUCT-RELATED"/>
    <property type="match status" value="1"/>
</dbReference>
<keyword evidence="1 2" id="KW-0732">Signal</keyword>
<dbReference type="Gene3D" id="3.40.50.1820">
    <property type="entry name" value="alpha/beta hydrolase"/>
    <property type="match status" value="1"/>
</dbReference>
<evidence type="ECO:0000256" key="1">
    <source>
        <dbReference type="ARBA" id="ARBA00022729"/>
    </source>
</evidence>
<dbReference type="RefSeq" id="WP_343884726.1">
    <property type="nucleotide sequence ID" value="NZ_BAAAKI010000003.1"/>
</dbReference>
<dbReference type="Pfam" id="PF00326">
    <property type="entry name" value="Peptidase_S9"/>
    <property type="match status" value="1"/>
</dbReference>
<feature type="signal peptide" evidence="2">
    <location>
        <begin position="1"/>
        <end position="29"/>
    </location>
</feature>
<dbReference type="InterPro" id="IPR029058">
    <property type="entry name" value="AB_hydrolase_fold"/>
</dbReference>
<dbReference type="EMBL" id="JBHSUA010000018">
    <property type="protein sequence ID" value="MFC6397079.1"/>
    <property type="molecule type" value="Genomic_DNA"/>
</dbReference>
<keyword evidence="5" id="KW-1185">Reference proteome</keyword>
<dbReference type="InterPro" id="IPR050955">
    <property type="entry name" value="Plant_Biomass_Hydrol_Est"/>
</dbReference>
<protein>
    <submittedName>
        <fullName evidence="4">Prolyl oligopeptidase family serine peptidase</fullName>
    </submittedName>
</protein>
<evidence type="ECO:0000256" key="2">
    <source>
        <dbReference type="SAM" id="SignalP"/>
    </source>
</evidence>
<evidence type="ECO:0000259" key="3">
    <source>
        <dbReference type="Pfam" id="PF00326"/>
    </source>
</evidence>
<evidence type="ECO:0000313" key="4">
    <source>
        <dbReference type="EMBL" id="MFC6397079.1"/>
    </source>
</evidence>
<dbReference type="PANTHER" id="PTHR43037:SF1">
    <property type="entry name" value="BLL1128 PROTEIN"/>
    <property type="match status" value="1"/>
</dbReference>
<name>A0ABW1X0Q5_9ACTN</name>
<sequence length="418" mass="44977">MKKSRAALMGLLSATLAFPLGAVSQPAHAASSTSFTLNAAVLDGGQQVTSITLETTRYRINPKGLSVNTFQVRAKGTNPFAELGSAVLGTYDQYRTVTGVSLNSDGDVVIELLSGPDAPAASTLGYAYAADAATKMAGRNVQLDLEYTLTQRQPLRAAGRPLTFSSFTQGAVVDPEVDDYSTGTSDSGLNYRLFIPREAKKSNRRPLIVWLHGAGEGGWSAAQDSALPLLGNRGALGFSTPKAQRIFGGAYVVAPQATDFWMNDPAMGYSAKLKSLLDELVAQYPVDADRIYVVGASNGGYQTLALETRYPKYFAAAVPICPPLKLGDTDLVPDAQLLAARRTPTWIVQAKNDPVVPFESNGQHASDVIGNAHLTAYPDVVWDGTTYNGHWSWIYVAHNDPQLPNGKHLFQWMARQHR</sequence>
<dbReference type="Gene3D" id="2.60.40.2180">
    <property type="match status" value="1"/>
</dbReference>
<dbReference type="InterPro" id="IPR001375">
    <property type="entry name" value="Peptidase_S9_cat"/>
</dbReference>
<dbReference type="Proteomes" id="UP001596266">
    <property type="component" value="Unassembled WGS sequence"/>
</dbReference>
<gene>
    <name evidence="4" type="ORF">ACFP57_08830</name>
</gene>
<feature type="chain" id="PRO_5045063584" evidence="2">
    <location>
        <begin position="30"/>
        <end position="418"/>
    </location>
</feature>
<organism evidence="4 5">
    <name type="scientific">Luteococcus sanguinis</name>
    <dbReference type="NCBI Taxonomy" id="174038"/>
    <lineage>
        <taxon>Bacteria</taxon>
        <taxon>Bacillati</taxon>
        <taxon>Actinomycetota</taxon>
        <taxon>Actinomycetes</taxon>
        <taxon>Propionibacteriales</taxon>
        <taxon>Propionibacteriaceae</taxon>
        <taxon>Luteococcus</taxon>
    </lineage>
</organism>